<reference evidence="8" key="4">
    <citation type="submission" date="2015-04" db="EMBL/GenBank/DDBJ databases">
        <title>Maintaining two mating types: Structure of the mating type locus and its role in heterokaryosis in Podospora anserina.</title>
        <authorList>
            <person name="Grognet P."/>
            <person name="Bidard F."/>
            <person name="Kuchly C."/>
            <person name="Chan Ho Tong L."/>
            <person name="Coppin E."/>
            <person name="Ait Benkhali J."/>
            <person name="Couloux A."/>
            <person name="Wincker P."/>
            <person name="Debuchy R."/>
            <person name="Silar P."/>
        </authorList>
    </citation>
    <scope>NUCLEOTIDE SEQUENCE</scope>
</reference>
<accession>B2ACP5</accession>
<feature type="transmembrane region" description="Helical" evidence="6">
    <location>
        <begin position="166"/>
        <end position="190"/>
    </location>
</feature>
<dbReference type="VEuPathDB" id="FungiDB:PODANS_3_1650"/>
<dbReference type="SUPFAM" id="SSF103473">
    <property type="entry name" value="MFS general substrate transporter"/>
    <property type="match status" value="1"/>
</dbReference>
<feature type="transmembrane region" description="Helical" evidence="6">
    <location>
        <begin position="70"/>
        <end position="91"/>
    </location>
</feature>
<reference evidence="7 9" key="1">
    <citation type="journal article" date="2008" name="Genome Biol.">
        <title>The genome sequence of the model ascomycete fungus Podospora anserina.</title>
        <authorList>
            <person name="Espagne E."/>
            <person name="Lespinet O."/>
            <person name="Malagnac F."/>
            <person name="Da Silva C."/>
            <person name="Jaillon O."/>
            <person name="Porcel B.M."/>
            <person name="Couloux A."/>
            <person name="Aury J.-M."/>
            <person name="Segurens B."/>
            <person name="Poulain J."/>
            <person name="Anthouard V."/>
            <person name="Grossetete S."/>
            <person name="Khalili H."/>
            <person name="Coppin E."/>
            <person name="Dequard-Chablat M."/>
            <person name="Picard M."/>
            <person name="Contamine V."/>
            <person name="Arnaise S."/>
            <person name="Bourdais A."/>
            <person name="Berteaux-Lecellier V."/>
            <person name="Gautheret D."/>
            <person name="de Vries R.P."/>
            <person name="Battaglia E."/>
            <person name="Coutinho P.M."/>
            <person name="Danchin E.G.J."/>
            <person name="Henrissat B."/>
            <person name="El Khoury R."/>
            <person name="Sainsard-Chanet A."/>
            <person name="Boivin A."/>
            <person name="Pinan-Lucarre B."/>
            <person name="Sellem C.H."/>
            <person name="Debuchy R."/>
            <person name="Wincker P."/>
            <person name="Weissenbach J."/>
            <person name="Silar P."/>
        </authorList>
    </citation>
    <scope>NUCLEOTIDE SEQUENCE [LARGE SCALE GENOMIC DNA]</scope>
    <source>
        <strain evidence="9">S / ATCC MYA-4624 / DSM 980 / FGSC 10383</strain>
        <strain evidence="7">S mat+</strain>
    </source>
</reference>
<feature type="transmembrane region" description="Helical" evidence="6">
    <location>
        <begin position="416"/>
        <end position="436"/>
    </location>
</feature>
<feature type="region of interest" description="Disordered" evidence="5">
    <location>
        <begin position="277"/>
        <end position="301"/>
    </location>
</feature>
<feature type="transmembrane region" description="Helical" evidence="6">
    <location>
        <begin position="456"/>
        <end position="476"/>
    </location>
</feature>
<feature type="transmembrane region" description="Helical" evidence="6">
    <location>
        <begin position="488"/>
        <end position="513"/>
    </location>
</feature>
<evidence type="ECO:0000313" key="7">
    <source>
        <dbReference type="EMBL" id="CAP61210.1"/>
    </source>
</evidence>
<dbReference type="PANTHER" id="PTHR23502">
    <property type="entry name" value="MAJOR FACILITATOR SUPERFAMILY"/>
    <property type="match status" value="1"/>
</dbReference>
<feature type="transmembrane region" description="Helical" evidence="6">
    <location>
        <begin position="580"/>
        <end position="597"/>
    </location>
</feature>
<evidence type="ECO:0000256" key="3">
    <source>
        <dbReference type="ARBA" id="ARBA00022989"/>
    </source>
</evidence>
<keyword evidence="4 6" id="KW-0472">Membrane</keyword>
<reference evidence="7" key="2">
    <citation type="submission" date="2008-07" db="EMBL/GenBank/DDBJ databases">
        <authorList>
            <person name="Genoscope - CEA"/>
        </authorList>
    </citation>
    <scope>NUCLEOTIDE SEQUENCE</scope>
    <source>
        <strain evidence="7">S mat+</strain>
    </source>
</reference>
<evidence type="ECO:0000313" key="9">
    <source>
        <dbReference type="Proteomes" id="UP000001197"/>
    </source>
</evidence>
<feature type="compositionally biased region" description="Basic and acidic residues" evidence="5">
    <location>
        <begin position="281"/>
        <end position="291"/>
    </location>
</feature>
<dbReference type="HOGENOM" id="CLU_008455_13_0_1"/>
<dbReference type="PANTHER" id="PTHR23502:SF29">
    <property type="entry name" value="TRANSPORTER, PUTATIVE (AFU_ORTHOLOGUE AFUA_6G06680)-RELATED"/>
    <property type="match status" value="1"/>
</dbReference>
<evidence type="ECO:0000256" key="5">
    <source>
        <dbReference type="SAM" id="MobiDB-lite"/>
    </source>
</evidence>
<name>B2ACP5_PODAN</name>
<dbReference type="GO" id="GO:0005886">
    <property type="term" value="C:plasma membrane"/>
    <property type="evidence" value="ECO:0007669"/>
    <property type="project" value="TreeGrafter"/>
</dbReference>
<gene>
    <name evidence="7" type="ORF">PODANS_3_1650</name>
</gene>
<dbReference type="eggNOG" id="KOG0255">
    <property type="taxonomic scope" value="Eukaryota"/>
</dbReference>
<evidence type="ECO:0000256" key="1">
    <source>
        <dbReference type="ARBA" id="ARBA00004141"/>
    </source>
</evidence>
<keyword evidence="9" id="KW-1185">Reference proteome</keyword>
<feature type="transmembrane region" description="Helical" evidence="6">
    <location>
        <begin position="111"/>
        <end position="129"/>
    </location>
</feature>
<keyword evidence="3 6" id="KW-1133">Transmembrane helix</keyword>
<feature type="transmembrane region" description="Helical" evidence="6">
    <location>
        <begin position="525"/>
        <end position="548"/>
    </location>
</feature>
<feature type="transmembrane region" description="Helical" evidence="6">
    <location>
        <begin position="377"/>
        <end position="404"/>
    </location>
</feature>
<proteinExistence type="predicted"/>
<reference evidence="9" key="3">
    <citation type="journal article" date="2014" name="Genetics">
        <title>Maintaining two mating types: Structure of the mating type locus and its role in heterokaryosis in Podospora anserina.</title>
        <authorList>
            <person name="Grognet P."/>
            <person name="Bidard F."/>
            <person name="Kuchly C."/>
            <person name="Tong L.C.H."/>
            <person name="Coppin E."/>
            <person name="Benkhali J.A."/>
            <person name="Couloux A."/>
            <person name="Wincker P."/>
            <person name="Debuchy R."/>
            <person name="Silar P."/>
        </authorList>
    </citation>
    <scope>GENOME REANNOTATION</scope>
    <source>
        <strain evidence="9">S / ATCC MYA-4624 / DSM 980 / FGSC 10383</strain>
    </source>
</reference>
<dbReference type="KEGG" id="pan:PODANSg450"/>
<evidence type="ECO:0000256" key="2">
    <source>
        <dbReference type="ARBA" id="ARBA00022692"/>
    </source>
</evidence>
<protein>
    <submittedName>
        <fullName evidence="8">MFS transporter</fullName>
    </submittedName>
    <submittedName>
        <fullName evidence="7">Podospora anserina S mat+ genomic DNA chromosome 3, supercontig 1</fullName>
    </submittedName>
</protein>
<evidence type="ECO:0000256" key="4">
    <source>
        <dbReference type="ARBA" id="ARBA00023136"/>
    </source>
</evidence>
<sequence length="620" mass="68191">MGLGVLEDRVMEHVPGTTRYFDDPERPQFSSEGVEGLKCDTSGQMPIILVPQPSDDPNDPLNWPLWKRDLITFILSVTAIFATCLGPILAANTLTLTEDFSVKFSKVAELTGWYLFGVGIAAFFFVPSGRLWGKRHLFVGGTILLIITSAWGGASRHNYASMAAARVFQGVATAPFESLVNVAVGDLYCVHQRGIRMAFTNLAVFGGAFFTPILVGKITHEIGWQWTFYFVAIFCGLCLPAVYFFCPETAYRRDQSLNTDMLSSDGPGAQQFFANTLNAPKEPEKTTKRDAPSTPDTLVGDDANQTQVGLSEIPISSAPAAPATSSTAAPVPTARASVVPPPKATFKDSLAMFNGRKADENFVKLMLRPIVLFFHPAFFWACLIQGLMIGWTVFIGVILAQFFIGPPLWWGEVETGYAYTAAFVGAIVGFLIAGLLSDWSARLMTKWNKGIYEPEFRLFLIIPMMIFGCIGLYGWGPTADDLLWDIPPAIPLMFFGFQVAGMVIGAVASSLYIVDAYRDLAIEGFTIMIVFKNLLSFGLTLKAFQWLVLNQTKATPLFNIIGSVQLVVCLSSIPLCKSQLVSFLSLLLVLIPIPPSADVFGKRMRSFYHRHDWLAFCKVR</sequence>
<dbReference type="AlphaFoldDB" id="B2ACP5"/>
<dbReference type="GeneID" id="6187466"/>
<feature type="transmembrane region" description="Helical" evidence="6">
    <location>
        <begin position="136"/>
        <end position="154"/>
    </location>
</feature>
<dbReference type="RefSeq" id="XP_001903435.1">
    <property type="nucleotide sequence ID" value="XM_001903400.1"/>
</dbReference>
<evidence type="ECO:0000256" key="6">
    <source>
        <dbReference type="SAM" id="Phobius"/>
    </source>
</evidence>
<dbReference type="Pfam" id="PF07690">
    <property type="entry name" value="MFS_1"/>
    <property type="match status" value="1"/>
</dbReference>
<dbReference type="Proteomes" id="UP000001197">
    <property type="component" value="Chromosome 3"/>
</dbReference>
<dbReference type="InterPro" id="IPR036259">
    <property type="entry name" value="MFS_trans_sf"/>
</dbReference>
<evidence type="ECO:0000313" key="8">
    <source>
        <dbReference type="EMBL" id="CDP26656.1"/>
    </source>
</evidence>
<dbReference type="EMBL" id="CU633448">
    <property type="protein sequence ID" value="CAP61210.1"/>
    <property type="molecule type" value="Genomic_DNA"/>
</dbReference>
<feature type="transmembrane region" description="Helical" evidence="6">
    <location>
        <begin position="202"/>
        <end position="220"/>
    </location>
</feature>
<comment type="subcellular location">
    <subcellularLocation>
        <location evidence="1">Membrane</location>
        <topology evidence="1">Multi-pass membrane protein</topology>
    </subcellularLocation>
</comment>
<feature type="transmembrane region" description="Helical" evidence="6">
    <location>
        <begin position="226"/>
        <end position="246"/>
    </location>
</feature>
<dbReference type="Gene3D" id="1.20.1250.20">
    <property type="entry name" value="MFS general substrate transporter like domains"/>
    <property type="match status" value="1"/>
</dbReference>
<dbReference type="GO" id="GO:0022857">
    <property type="term" value="F:transmembrane transporter activity"/>
    <property type="evidence" value="ECO:0007669"/>
    <property type="project" value="InterPro"/>
</dbReference>
<dbReference type="OrthoDB" id="2585655at2759"/>
<dbReference type="InterPro" id="IPR011701">
    <property type="entry name" value="MFS"/>
</dbReference>
<keyword evidence="2 6" id="KW-0812">Transmembrane</keyword>
<organism evidence="7">
    <name type="scientific">Podospora anserina (strain S / ATCC MYA-4624 / DSM 980 / FGSC 10383)</name>
    <name type="common">Pleurage anserina</name>
    <dbReference type="NCBI Taxonomy" id="515849"/>
    <lineage>
        <taxon>Eukaryota</taxon>
        <taxon>Fungi</taxon>
        <taxon>Dikarya</taxon>
        <taxon>Ascomycota</taxon>
        <taxon>Pezizomycotina</taxon>
        <taxon>Sordariomycetes</taxon>
        <taxon>Sordariomycetidae</taxon>
        <taxon>Sordariales</taxon>
        <taxon>Podosporaceae</taxon>
        <taxon>Podospora</taxon>
        <taxon>Podospora anserina</taxon>
    </lineage>
</organism>
<dbReference type="EMBL" id="FO904938">
    <property type="protein sequence ID" value="CDP26656.1"/>
    <property type="molecule type" value="Genomic_DNA"/>
</dbReference>